<proteinExistence type="predicted"/>
<accession>A0ABQ2VUH7</accession>
<comment type="caution">
    <text evidence="1">The sequence shown here is derived from an EMBL/GenBank/DDBJ whole genome shotgun (WGS) entry which is preliminary data.</text>
</comment>
<organism evidence="1 2">
    <name type="scientific">Streptomyces gelaticus</name>
    <dbReference type="NCBI Taxonomy" id="285446"/>
    <lineage>
        <taxon>Bacteria</taxon>
        <taxon>Bacillati</taxon>
        <taxon>Actinomycetota</taxon>
        <taxon>Actinomycetes</taxon>
        <taxon>Kitasatosporales</taxon>
        <taxon>Streptomycetaceae</taxon>
        <taxon>Streptomyces</taxon>
    </lineage>
</organism>
<dbReference type="Proteomes" id="UP000660675">
    <property type="component" value="Unassembled WGS sequence"/>
</dbReference>
<keyword evidence="2" id="KW-1185">Reference proteome</keyword>
<name>A0ABQ2VUH7_9ACTN</name>
<gene>
    <name evidence="1" type="ORF">GCM10015535_17260</name>
</gene>
<sequence length="64" mass="6869">MSYMSHISRMNRMNHYEGVETCSLLPAPSPETLSPTHLASIRFQPLVPGHPVTAVVIAAPAGAQ</sequence>
<evidence type="ECO:0000313" key="2">
    <source>
        <dbReference type="Proteomes" id="UP000660675"/>
    </source>
</evidence>
<reference evidence="2" key="1">
    <citation type="journal article" date="2019" name="Int. J. Syst. Evol. Microbiol.">
        <title>The Global Catalogue of Microorganisms (GCM) 10K type strain sequencing project: providing services to taxonomists for standard genome sequencing and annotation.</title>
        <authorList>
            <consortium name="The Broad Institute Genomics Platform"/>
            <consortium name="The Broad Institute Genome Sequencing Center for Infectious Disease"/>
            <person name="Wu L."/>
            <person name="Ma J."/>
        </authorList>
    </citation>
    <scope>NUCLEOTIDE SEQUENCE [LARGE SCALE GENOMIC DNA]</scope>
    <source>
        <strain evidence="2">JCM 4376</strain>
    </source>
</reference>
<protein>
    <submittedName>
        <fullName evidence="1">Uncharacterized protein</fullName>
    </submittedName>
</protein>
<evidence type="ECO:0000313" key="1">
    <source>
        <dbReference type="EMBL" id="GGV79851.1"/>
    </source>
</evidence>
<dbReference type="EMBL" id="BMTF01000004">
    <property type="protein sequence ID" value="GGV79851.1"/>
    <property type="molecule type" value="Genomic_DNA"/>
</dbReference>